<keyword evidence="1" id="KW-0732">Signal</keyword>
<dbReference type="PANTHER" id="PTHR45632">
    <property type="entry name" value="LD33804P"/>
    <property type="match status" value="1"/>
</dbReference>
<keyword evidence="3" id="KW-1185">Reference proteome</keyword>
<feature type="signal peptide" evidence="1">
    <location>
        <begin position="1"/>
        <end position="29"/>
    </location>
</feature>
<protein>
    <recommendedName>
        <fullName evidence="4">Kelch repeat protein</fullName>
    </recommendedName>
</protein>
<feature type="chain" id="PRO_5004975176" description="Kelch repeat protein" evidence="1">
    <location>
        <begin position="30"/>
        <end position="344"/>
    </location>
</feature>
<dbReference type="InterPro" id="IPR015915">
    <property type="entry name" value="Kelch-typ_b-propeller"/>
</dbReference>
<dbReference type="EMBL" id="ASPP01024484">
    <property type="protein sequence ID" value="ETO08980.1"/>
    <property type="molecule type" value="Genomic_DNA"/>
</dbReference>
<evidence type="ECO:0000256" key="1">
    <source>
        <dbReference type="SAM" id="SignalP"/>
    </source>
</evidence>
<evidence type="ECO:0008006" key="4">
    <source>
        <dbReference type="Google" id="ProtNLM"/>
    </source>
</evidence>
<accession>X6M7G8</accession>
<evidence type="ECO:0000313" key="2">
    <source>
        <dbReference type="EMBL" id="ETO08980.1"/>
    </source>
</evidence>
<comment type="caution">
    <text evidence="2">The sequence shown here is derived from an EMBL/GenBank/DDBJ whole genome shotgun (WGS) entry which is preliminary data.</text>
</comment>
<organism evidence="2 3">
    <name type="scientific">Reticulomyxa filosa</name>
    <dbReference type="NCBI Taxonomy" id="46433"/>
    <lineage>
        <taxon>Eukaryota</taxon>
        <taxon>Sar</taxon>
        <taxon>Rhizaria</taxon>
        <taxon>Retaria</taxon>
        <taxon>Foraminifera</taxon>
        <taxon>Monothalamids</taxon>
        <taxon>Reticulomyxidae</taxon>
        <taxon>Reticulomyxa</taxon>
    </lineage>
</organism>
<dbReference type="Proteomes" id="UP000023152">
    <property type="component" value="Unassembled WGS sequence"/>
</dbReference>
<dbReference type="SUPFAM" id="SSF117281">
    <property type="entry name" value="Kelch motif"/>
    <property type="match status" value="1"/>
</dbReference>
<gene>
    <name evidence="2" type="ORF">RFI_28405</name>
</gene>
<dbReference type="Gene3D" id="2.120.10.80">
    <property type="entry name" value="Kelch-type beta propeller"/>
    <property type="match status" value="1"/>
</dbReference>
<evidence type="ECO:0000313" key="3">
    <source>
        <dbReference type="Proteomes" id="UP000023152"/>
    </source>
</evidence>
<dbReference type="AlphaFoldDB" id="X6M7G8"/>
<proteinExistence type="predicted"/>
<sequence>MAVCEYPLLSMSITLNLSLLFADYWQIVGYNPVYFPYELHIIGGYENPRKHYTLMLDSGITNAYEDLEVDVYGSRGATIYETNIVYFMSDYFAAYNLTSNNLQYFTSAQNGGQIASLQQPLLSVQDEPCLATNQTHIFLLGSFLCFSISLDEKYIFQIYDLSKDKWSIGPSFDIPRCHSTCEYLSHQRTLYVIGGSSDIVNETFTSTVEVLDMTTMSDGNDKGSQWRVLASELNAALSSHSSVVVKDEFIYIMGGVSQQPNNNLMYLSSSIQVLDSNTDQIHSLSTCAQMQVSRYGHRAVYQPLWPDRLWAFGGWRFDTVSVIEVSNVLNLSVHGEQSYTHTHK</sequence>
<name>X6M7G8_RETFI</name>
<reference evidence="2 3" key="1">
    <citation type="journal article" date="2013" name="Curr. Biol.">
        <title>The Genome of the Foraminiferan Reticulomyxa filosa.</title>
        <authorList>
            <person name="Glockner G."/>
            <person name="Hulsmann N."/>
            <person name="Schleicher M."/>
            <person name="Noegel A.A."/>
            <person name="Eichinger L."/>
            <person name="Gallinger C."/>
            <person name="Pawlowski J."/>
            <person name="Sierra R."/>
            <person name="Euteneuer U."/>
            <person name="Pillet L."/>
            <person name="Moustafa A."/>
            <person name="Platzer M."/>
            <person name="Groth M."/>
            <person name="Szafranski K."/>
            <person name="Schliwa M."/>
        </authorList>
    </citation>
    <scope>NUCLEOTIDE SEQUENCE [LARGE SCALE GENOMIC DNA]</scope>
</reference>